<dbReference type="InterPro" id="IPR001611">
    <property type="entry name" value="Leu-rich_rpt"/>
</dbReference>
<accession>A0AA86QNA6</accession>
<dbReference type="EMBL" id="CAXDID020000120">
    <property type="protein sequence ID" value="CAL6031569.1"/>
    <property type="molecule type" value="Genomic_DNA"/>
</dbReference>
<dbReference type="InterPro" id="IPR032675">
    <property type="entry name" value="LRR_dom_sf"/>
</dbReference>
<proteinExistence type="predicted"/>
<evidence type="ECO:0000313" key="4">
    <source>
        <dbReference type="EMBL" id="CAL6031569.1"/>
    </source>
</evidence>
<dbReference type="EMBL" id="CATOUU010000960">
    <property type="protein sequence ID" value="CAI9962849.1"/>
    <property type="molecule type" value="Genomic_DNA"/>
</dbReference>
<dbReference type="PROSITE" id="PS51450">
    <property type="entry name" value="LRR"/>
    <property type="match status" value="2"/>
</dbReference>
<organism evidence="3">
    <name type="scientific">Hexamita inflata</name>
    <dbReference type="NCBI Taxonomy" id="28002"/>
    <lineage>
        <taxon>Eukaryota</taxon>
        <taxon>Metamonada</taxon>
        <taxon>Diplomonadida</taxon>
        <taxon>Hexamitidae</taxon>
        <taxon>Hexamitinae</taxon>
        <taxon>Hexamita</taxon>
    </lineage>
</organism>
<evidence type="ECO:0000313" key="3">
    <source>
        <dbReference type="EMBL" id="CAI9962849.1"/>
    </source>
</evidence>
<dbReference type="Proteomes" id="UP001642409">
    <property type="component" value="Unassembled WGS sequence"/>
</dbReference>
<dbReference type="AlphaFoldDB" id="A0AA86QNA6"/>
<sequence length="416" mass="48638">MTEQNENVLNEYDEQMYQKYESKIQEGNLNIGNWGSGDPKITNYKFLEKFNIKTLNLYIDNKLSIKFRNETIKELILYLVHHGREDEVLNLNVDDLELENLEVLLFQNGPNLQNYQLYNLSKFKKLLTLDVPKSNVDLTHIHKAISLTKLNMFCCSLKNIDKISSLTNLMILNISCNLLQTINSIRFLVNLKELNINSNKKIDITSLKDLVGLIKLDMSRCELKQLNTIKSLINLQFLDISFNSDINITVLQYLKNLINLNLSYCNLVSVCVLRPLVNLEELSIASDKIVYLDANLNLMKKLEKLRVNDNFVSDFSSIEQHKNFKQNKNRNNRPFEISNQKEPSKQELHYANKLRRIETPNTQLIEIQNKRKTLQTKVNGLKQEINGVIYHAYQNQIQFTENIAHLFQQLNQFCYE</sequence>
<keyword evidence="5" id="KW-1185">Reference proteome</keyword>
<dbReference type="SUPFAM" id="SSF52058">
    <property type="entry name" value="L domain-like"/>
    <property type="match status" value="1"/>
</dbReference>
<evidence type="ECO:0000256" key="1">
    <source>
        <dbReference type="ARBA" id="ARBA00022614"/>
    </source>
</evidence>
<evidence type="ECO:0000313" key="5">
    <source>
        <dbReference type="Proteomes" id="UP001642409"/>
    </source>
</evidence>
<reference evidence="4 5" key="2">
    <citation type="submission" date="2024-07" db="EMBL/GenBank/DDBJ databases">
        <authorList>
            <person name="Akdeniz Z."/>
        </authorList>
    </citation>
    <scope>NUCLEOTIDE SEQUENCE [LARGE SCALE GENOMIC DNA]</scope>
</reference>
<protein>
    <submittedName>
        <fullName evidence="3">Leucine-rich repeat domain-containing protein</fullName>
    </submittedName>
    <submittedName>
        <fullName evidence="4">Leucine-rich_repeat domain-containing protein</fullName>
    </submittedName>
</protein>
<reference evidence="3" key="1">
    <citation type="submission" date="2023-06" db="EMBL/GenBank/DDBJ databases">
        <authorList>
            <person name="Kurt Z."/>
        </authorList>
    </citation>
    <scope>NUCLEOTIDE SEQUENCE</scope>
</reference>
<keyword evidence="1" id="KW-0433">Leucine-rich repeat</keyword>
<comment type="caution">
    <text evidence="3">The sequence shown here is derived from an EMBL/GenBank/DDBJ whole genome shotgun (WGS) entry which is preliminary data.</text>
</comment>
<dbReference type="PANTHER" id="PTHR46652:SF3">
    <property type="entry name" value="LEUCINE-RICH REPEAT-CONTAINING PROTEIN 9"/>
    <property type="match status" value="1"/>
</dbReference>
<dbReference type="InterPro" id="IPR050836">
    <property type="entry name" value="SDS22/Internalin_LRR"/>
</dbReference>
<keyword evidence="2" id="KW-0677">Repeat</keyword>
<gene>
    <name evidence="4" type="ORF">HINF_LOCUS34066</name>
    <name evidence="3" type="ORF">HINF_LOCUS50494</name>
</gene>
<dbReference type="PANTHER" id="PTHR46652">
    <property type="entry name" value="LEUCINE-RICH REPEAT AND IQ DOMAIN-CONTAINING PROTEIN 1-RELATED"/>
    <property type="match status" value="1"/>
</dbReference>
<evidence type="ECO:0000256" key="2">
    <source>
        <dbReference type="ARBA" id="ARBA00022737"/>
    </source>
</evidence>
<name>A0AA86QNA6_9EUKA</name>
<dbReference type="Gene3D" id="3.80.10.10">
    <property type="entry name" value="Ribonuclease Inhibitor"/>
    <property type="match status" value="1"/>
</dbReference>